<evidence type="ECO:0000256" key="2">
    <source>
        <dbReference type="SAM" id="Phobius"/>
    </source>
</evidence>
<dbReference type="EMBL" id="AZAJ01000001">
    <property type="protein sequence ID" value="ETA69448.1"/>
    <property type="molecule type" value="Genomic_DNA"/>
</dbReference>
<accession>W9DUG6</accession>
<dbReference type="AlphaFoldDB" id="W9DUG6"/>
<feature type="compositionally biased region" description="Polar residues" evidence="1">
    <location>
        <begin position="128"/>
        <end position="158"/>
    </location>
</feature>
<dbReference type="Proteomes" id="UP000019483">
    <property type="component" value="Unassembled WGS sequence"/>
</dbReference>
<proteinExistence type="predicted"/>
<comment type="caution">
    <text evidence="3">The sequence shown here is derived from an EMBL/GenBank/DDBJ whole genome shotgun (WGS) entry which is preliminary data.</text>
</comment>
<organism evidence="3 4">
    <name type="scientific">Methanolobus tindarius DSM 2278</name>
    <dbReference type="NCBI Taxonomy" id="1090322"/>
    <lineage>
        <taxon>Archaea</taxon>
        <taxon>Methanobacteriati</taxon>
        <taxon>Methanobacteriota</taxon>
        <taxon>Stenosarchaea group</taxon>
        <taxon>Methanomicrobia</taxon>
        <taxon>Methanosarcinales</taxon>
        <taxon>Methanosarcinaceae</taxon>
        <taxon>Methanolobus</taxon>
    </lineage>
</organism>
<evidence type="ECO:0000313" key="3">
    <source>
        <dbReference type="EMBL" id="ETA69448.1"/>
    </source>
</evidence>
<reference evidence="3 4" key="1">
    <citation type="submission" date="2013-08" db="EMBL/GenBank/DDBJ databases">
        <authorList>
            <consortium name="DOE Joint Genome Institute"/>
            <person name="Eisen J."/>
            <person name="Huntemann M."/>
            <person name="Han J."/>
            <person name="Chen A."/>
            <person name="Kyrpides N."/>
            <person name="Mavromatis K."/>
            <person name="Markowitz V."/>
            <person name="Palaniappan K."/>
            <person name="Ivanova N."/>
            <person name="Schaumberg A."/>
            <person name="Pati A."/>
            <person name="Liolios K."/>
            <person name="Nordberg H.P."/>
            <person name="Cantor M.N."/>
            <person name="Hua S.X."/>
            <person name="Woyke T."/>
        </authorList>
    </citation>
    <scope>NUCLEOTIDE SEQUENCE [LARGE SCALE GENOMIC DNA]</scope>
    <source>
        <strain evidence="3 4">DSM 2278</strain>
    </source>
</reference>
<dbReference type="RefSeq" id="WP_023846580.1">
    <property type="nucleotide sequence ID" value="NZ_AZAJ01000001.1"/>
</dbReference>
<evidence type="ECO:0000256" key="1">
    <source>
        <dbReference type="SAM" id="MobiDB-lite"/>
    </source>
</evidence>
<gene>
    <name evidence="3" type="ORF">MettiDRAFT_2949</name>
</gene>
<dbReference type="OrthoDB" id="137627at2157"/>
<keyword evidence="2" id="KW-1133">Transmembrane helix</keyword>
<keyword evidence="2" id="KW-0812">Transmembrane</keyword>
<protein>
    <submittedName>
        <fullName evidence="3">Uncharacterized protein</fullName>
    </submittedName>
</protein>
<feature type="transmembrane region" description="Helical" evidence="2">
    <location>
        <begin position="165"/>
        <end position="182"/>
    </location>
</feature>
<name>W9DUG6_METTI</name>
<evidence type="ECO:0000313" key="4">
    <source>
        <dbReference type="Proteomes" id="UP000019483"/>
    </source>
</evidence>
<sequence>MKSKLILVLVFVSIIIIGAPVTSAKSSYLYSFNQRYDTTDTVLDTCDVCHSGPNGGSLDSYGRAYSHTRNYGGIEDQDSDGDGFTDLEEINALTFPGDSNDYPQVEPVIVQNSTEESTEPVVNETTTIPIEESSINETQKNATSDIKNENTTKTSQTTEGDRQSPGFEVVISVFTIIAAFYFRK</sequence>
<keyword evidence="2" id="KW-0472">Membrane</keyword>
<keyword evidence="4" id="KW-1185">Reference proteome</keyword>
<feature type="region of interest" description="Disordered" evidence="1">
    <location>
        <begin position="128"/>
        <end position="163"/>
    </location>
</feature>
<dbReference type="STRING" id="1090322.MettiDRAFT_2949"/>